<feature type="compositionally biased region" description="Low complexity" evidence="1">
    <location>
        <begin position="1"/>
        <end position="13"/>
    </location>
</feature>
<feature type="region of interest" description="Disordered" evidence="1">
    <location>
        <begin position="87"/>
        <end position="110"/>
    </location>
</feature>
<keyword evidence="3" id="KW-1185">Reference proteome</keyword>
<feature type="region of interest" description="Disordered" evidence="1">
    <location>
        <begin position="1"/>
        <end position="22"/>
    </location>
</feature>
<sequence length="110" mass="11674">MSSSSSNTSTTTSLPFVNGSTEPVSDNIEHIRELLALNIPDVDADQDVGTLLRQLESADSVGQNVEGRIDVILERLDLLLRTLQQDGDPQTAAAEIGTTGLQKADKGHGC</sequence>
<organism evidence="2 3">
    <name type="scientific">Multifurca ochricompacta</name>
    <dbReference type="NCBI Taxonomy" id="376703"/>
    <lineage>
        <taxon>Eukaryota</taxon>
        <taxon>Fungi</taxon>
        <taxon>Dikarya</taxon>
        <taxon>Basidiomycota</taxon>
        <taxon>Agaricomycotina</taxon>
        <taxon>Agaricomycetes</taxon>
        <taxon>Russulales</taxon>
        <taxon>Russulaceae</taxon>
        <taxon>Multifurca</taxon>
    </lineage>
</organism>
<comment type="caution">
    <text evidence="2">The sequence shown here is derived from an EMBL/GenBank/DDBJ whole genome shotgun (WGS) entry which is preliminary data.</text>
</comment>
<protein>
    <submittedName>
        <fullName evidence="2">Uncharacterized protein</fullName>
    </submittedName>
</protein>
<proteinExistence type="predicted"/>
<reference evidence="2" key="1">
    <citation type="journal article" date="2022" name="New Phytol.">
        <title>Evolutionary transition to the ectomycorrhizal habit in the genomes of a hyperdiverse lineage of mushroom-forming fungi.</title>
        <authorList>
            <person name="Looney B."/>
            <person name="Miyauchi S."/>
            <person name="Morin E."/>
            <person name="Drula E."/>
            <person name="Courty P.E."/>
            <person name="Kohler A."/>
            <person name="Kuo A."/>
            <person name="LaButti K."/>
            <person name="Pangilinan J."/>
            <person name="Lipzen A."/>
            <person name="Riley R."/>
            <person name="Andreopoulos W."/>
            <person name="He G."/>
            <person name="Johnson J."/>
            <person name="Nolan M."/>
            <person name="Tritt A."/>
            <person name="Barry K.W."/>
            <person name="Grigoriev I.V."/>
            <person name="Nagy L.G."/>
            <person name="Hibbett D."/>
            <person name="Henrissat B."/>
            <person name="Matheny P.B."/>
            <person name="Labbe J."/>
            <person name="Martin F.M."/>
        </authorList>
    </citation>
    <scope>NUCLEOTIDE SEQUENCE</scope>
    <source>
        <strain evidence="2">BPL690</strain>
    </source>
</reference>
<name>A0AAD4M181_9AGAM</name>
<gene>
    <name evidence="2" type="ORF">B0F90DRAFT_1819203</name>
</gene>
<dbReference type="Proteomes" id="UP001203297">
    <property type="component" value="Unassembled WGS sequence"/>
</dbReference>
<evidence type="ECO:0000313" key="2">
    <source>
        <dbReference type="EMBL" id="KAI0297613.1"/>
    </source>
</evidence>
<accession>A0AAD4M181</accession>
<dbReference type="AlphaFoldDB" id="A0AAD4M181"/>
<evidence type="ECO:0000256" key="1">
    <source>
        <dbReference type="SAM" id="MobiDB-lite"/>
    </source>
</evidence>
<evidence type="ECO:0000313" key="3">
    <source>
        <dbReference type="Proteomes" id="UP001203297"/>
    </source>
</evidence>
<dbReference type="EMBL" id="WTXG01000035">
    <property type="protein sequence ID" value="KAI0297613.1"/>
    <property type="molecule type" value="Genomic_DNA"/>
</dbReference>